<dbReference type="Pfam" id="PF16925">
    <property type="entry name" value="TetR_C_13"/>
    <property type="match status" value="1"/>
</dbReference>
<sequence length="203" mass="21845">MGSEQKPAMGRPRGFDADQALDRALSVFWEQGYEGATLTDLTSAMGITRTSMYAAYGNKEELFRKALDRYTRGPAGYVARALEEPTTRAVAEALLRGAIDATTCPDRPAGCLGVQGALAAGEPARGARDALIAWRHDGEETVRERFERARDTGDLPPDADPADLARYLTTFVYGIAVQAASGVPRADLERIAGKVLLNWPPGC</sequence>
<keyword evidence="1" id="KW-0805">Transcription regulation</keyword>
<keyword evidence="7" id="KW-1185">Reference proteome</keyword>
<dbReference type="Gene3D" id="1.10.357.10">
    <property type="entry name" value="Tetracycline Repressor, domain 2"/>
    <property type="match status" value="1"/>
</dbReference>
<dbReference type="Gene3D" id="1.10.10.60">
    <property type="entry name" value="Homeodomain-like"/>
    <property type="match status" value="1"/>
</dbReference>
<dbReference type="SUPFAM" id="SSF46689">
    <property type="entry name" value="Homeodomain-like"/>
    <property type="match status" value="1"/>
</dbReference>
<proteinExistence type="predicted"/>
<dbReference type="Pfam" id="PF00440">
    <property type="entry name" value="TetR_N"/>
    <property type="match status" value="1"/>
</dbReference>
<dbReference type="InterPro" id="IPR011075">
    <property type="entry name" value="TetR_C"/>
</dbReference>
<evidence type="ECO:0000256" key="1">
    <source>
        <dbReference type="ARBA" id="ARBA00023015"/>
    </source>
</evidence>
<gene>
    <name evidence="6" type="ORF">ACFO8L_06430</name>
</gene>
<feature type="domain" description="HTH tetR-type" evidence="5">
    <location>
        <begin position="14"/>
        <end position="74"/>
    </location>
</feature>
<evidence type="ECO:0000256" key="4">
    <source>
        <dbReference type="PROSITE-ProRule" id="PRU00335"/>
    </source>
</evidence>
<reference evidence="7" key="1">
    <citation type="journal article" date="2019" name="Int. J. Syst. Evol. Microbiol.">
        <title>The Global Catalogue of Microorganisms (GCM) 10K type strain sequencing project: providing services to taxonomists for standard genome sequencing and annotation.</title>
        <authorList>
            <consortium name="The Broad Institute Genomics Platform"/>
            <consortium name="The Broad Institute Genome Sequencing Center for Infectious Disease"/>
            <person name="Wu L."/>
            <person name="Ma J."/>
        </authorList>
    </citation>
    <scope>NUCLEOTIDE SEQUENCE [LARGE SCALE GENOMIC DNA]</scope>
    <source>
        <strain evidence="7">CCUG 49560</strain>
    </source>
</reference>
<protein>
    <submittedName>
        <fullName evidence="6">TetR/AcrR family transcriptional regulator</fullName>
    </submittedName>
</protein>
<evidence type="ECO:0000259" key="5">
    <source>
        <dbReference type="PROSITE" id="PS50977"/>
    </source>
</evidence>
<dbReference type="InterPro" id="IPR001647">
    <property type="entry name" value="HTH_TetR"/>
</dbReference>
<dbReference type="PANTHER" id="PTHR47506">
    <property type="entry name" value="TRANSCRIPTIONAL REGULATORY PROTEIN"/>
    <property type="match status" value="1"/>
</dbReference>
<evidence type="ECO:0000256" key="3">
    <source>
        <dbReference type="ARBA" id="ARBA00023163"/>
    </source>
</evidence>
<organism evidence="6 7">
    <name type="scientific">Sphaerisporangium corydalis</name>
    <dbReference type="NCBI Taxonomy" id="1441875"/>
    <lineage>
        <taxon>Bacteria</taxon>
        <taxon>Bacillati</taxon>
        <taxon>Actinomycetota</taxon>
        <taxon>Actinomycetes</taxon>
        <taxon>Streptosporangiales</taxon>
        <taxon>Streptosporangiaceae</taxon>
        <taxon>Sphaerisporangium</taxon>
    </lineage>
</organism>
<keyword evidence="3" id="KW-0804">Transcription</keyword>
<dbReference type="PROSITE" id="PS50977">
    <property type="entry name" value="HTH_TETR_2"/>
    <property type="match status" value="1"/>
</dbReference>
<accession>A0ABV9EAQ5</accession>
<dbReference type="PANTHER" id="PTHR47506:SF1">
    <property type="entry name" value="HTH-TYPE TRANSCRIPTIONAL REGULATOR YJDC"/>
    <property type="match status" value="1"/>
</dbReference>
<evidence type="ECO:0000313" key="7">
    <source>
        <dbReference type="Proteomes" id="UP001595891"/>
    </source>
</evidence>
<feature type="DNA-binding region" description="H-T-H motif" evidence="4">
    <location>
        <begin position="37"/>
        <end position="56"/>
    </location>
</feature>
<dbReference type="EMBL" id="JBHSFN010000003">
    <property type="protein sequence ID" value="MFC4585697.1"/>
    <property type="molecule type" value="Genomic_DNA"/>
</dbReference>
<dbReference type="Proteomes" id="UP001595891">
    <property type="component" value="Unassembled WGS sequence"/>
</dbReference>
<keyword evidence="2 4" id="KW-0238">DNA-binding</keyword>
<name>A0ABV9EAQ5_9ACTN</name>
<dbReference type="SUPFAM" id="SSF48498">
    <property type="entry name" value="Tetracyclin repressor-like, C-terminal domain"/>
    <property type="match status" value="1"/>
</dbReference>
<dbReference type="InterPro" id="IPR009057">
    <property type="entry name" value="Homeodomain-like_sf"/>
</dbReference>
<evidence type="ECO:0000313" key="6">
    <source>
        <dbReference type="EMBL" id="MFC4585697.1"/>
    </source>
</evidence>
<dbReference type="InterPro" id="IPR036271">
    <property type="entry name" value="Tet_transcr_reg_TetR-rel_C_sf"/>
</dbReference>
<dbReference type="PRINTS" id="PR00455">
    <property type="entry name" value="HTHTETR"/>
</dbReference>
<evidence type="ECO:0000256" key="2">
    <source>
        <dbReference type="ARBA" id="ARBA00023125"/>
    </source>
</evidence>
<comment type="caution">
    <text evidence="6">The sequence shown here is derived from an EMBL/GenBank/DDBJ whole genome shotgun (WGS) entry which is preliminary data.</text>
</comment>
<dbReference type="RefSeq" id="WP_262841315.1">
    <property type="nucleotide sequence ID" value="NZ_JANZYP010000004.1"/>
</dbReference>